<evidence type="ECO:0000313" key="2">
    <source>
        <dbReference type="Proteomes" id="UP000256869"/>
    </source>
</evidence>
<proteinExistence type="predicted"/>
<reference evidence="1 2" key="1">
    <citation type="submission" date="2018-07" db="EMBL/GenBank/DDBJ databases">
        <title>Genomic Encyclopedia of Type Strains, Phase III (KMG-III): the genomes of soil and plant-associated and newly described type strains.</title>
        <authorList>
            <person name="Whitman W."/>
        </authorList>
    </citation>
    <scope>NUCLEOTIDE SEQUENCE [LARGE SCALE GENOMIC DNA]</scope>
    <source>
        <strain evidence="1 2">CECT 8236</strain>
    </source>
</reference>
<evidence type="ECO:0000313" key="1">
    <source>
        <dbReference type="EMBL" id="RED63827.1"/>
    </source>
</evidence>
<accession>A0A3D9IQ58</accession>
<organism evidence="1 2">
    <name type="scientific">Cohnella lupini</name>
    <dbReference type="NCBI Taxonomy" id="1294267"/>
    <lineage>
        <taxon>Bacteria</taxon>
        <taxon>Bacillati</taxon>
        <taxon>Bacillota</taxon>
        <taxon>Bacilli</taxon>
        <taxon>Bacillales</taxon>
        <taxon>Paenibacillaceae</taxon>
        <taxon>Cohnella</taxon>
    </lineage>
</organism>
<name>A0A3D9IQ58_9BACL</name>
<protein>
    <submittedName>
        <fullName evidence="1">Uncharacterized protein</fullName>
    </submittedName>
</protein>
<keyword evidence="2" id="KW-1185">Reference proteome</keyword>
<comment type="caution">
    <text evidence="1">The sequence shown here is derived from an EMBL/GenBank/DDBJ whole genome shotgun (WGS) entry which is preliminary data.</text>
</comment>
<dbReference type="OrthoDB" id="2678890at2"/>
<gene>
    <name evidence="1" type="ORF">DFP95_10367</name>
</gene>
<dbReference type="Proteomes" id="UP000256869">
    <property type="component" value="Unassembled WGS sequence"/>
</dbReference>
<sequence length="108" mass="12143">METYELAELTITQGDQSWNLAFTRAKLMIVSEFGTRLWYIDIDGMKDESLLRSFAESEEIGIYATMTTIGGRRMEGNGFFHPNPQHLAAAIRGDGQLEGYVQHQGLTP</sequence>
<dbReference type="RefSeq" id="WP_115991942.1">
    <property type="nucleotide sequence ID" value="NZ_QRDY01000003.1"/>
</dbReference>
<dbReference type="EMBL" id="QRDY01000003">
    <property type="protein sequence ID" value="RED63827.1"/>
    <property type="molecule type" value="Genomic_DNA"/>
</dbReference>
<dbReference type="AlphaFoldDB" id="A0A3D9IQ58"/>